<evidence type="ECO:0000256" key="6">
    <source>
        <dbReference type="ARBA" id="ARBA00022692"/>
    </source>
</evidence>
<evidence type="ECO:0000256" key="12">
    <source>
        <dbReference type="ARBA" id="ARBA00023136"/>
    </source>
</evidence>
<evidence type="ECO:0000256" key="8">
    <source>
        <dbReference type="ARBA" id="ARBA00022989"/>
    </source>
</evidence>
<dbReference type="PANTHER" id="PTHR24305">
    <property type="entry name" value="CYTOCHROME P450"/>
    <property type="match status" value="1"/>
</dbReference>
<keyword evidence="11" id="KW-0503">Monooxygenase</keyword>
<evidence type="ECO:0000256" key="9">
    <source>
        <dbReference type="ARBA" id="ARBA00023002"/>
    </source>
</evidence>
<protein>
    <recommendedName>
        <fullName evidence="16">Cytochrome P450</fullName>
    </recommendedName>
</protein>
<evidence type="ECO:0000313" key="15">
    <source>
        <dbReference type="Proteomes" id="UP000054477"/>
    </source>
</evidence>
<dbReference type="Pfam" id="PF00067">
    <property type="entry name" value="p450"/>
    <property type="match status" value="1"/>
</dbReference>
<comment type="subcellular location">
    <subcellularLocation>
        <location evidence="2">Membrane</location>
    </subcellularLocation>
</comment>
<reference evidence="14 15" key="1">
    <citation type="submission" date="2014-04" db="EMBL/GenBank/DDBJ databases">
        <authorList>
            <consortium name="DOE Joint Genome Institute"/>
            <person name="Kuo A."/>
            <person name="Kohler A."/>
            <person name="Nagy L.G."/>
            <person name="Floudas D."/>
            <person name="Copeland A."/>
            <person name="Barry K.W."/>
            <person name="Cichocki N."/>
            <person name="Veneault-Fourrey C."/>
            <person name="LaButti K."/>
            <person name="Lindquist E.A."/>
            <person name="Lipzen A."/>
            <person name="Lundell T."/>
            <person name="Morin E."/>
            <person name="Murat C."/>
            <person name="Sun H."/>
            <person name="Tunlid A."/>
            <person name="Henrissat B."/>
            <person name="Grigoriev I.V."/>
            <person name="Hibbett D.S."/>
            <person name="Martin F."/>
            <person name="Nordberg H.P."/>
            <person name="Cantor M.N."/>
            <person name="Hua S.X."/>
        </authorList>
    </citation>
    <scope>NUCLEOTIDE SEQUENCE [LARGE SCALE GENOMIC DNA]</scope>
    <source>
        <strain evidence="14 15">LaAM-08-1</strain>
    </source>
</reference>
<evidence type="ECO:0000256" key="7">
    <source>
        <dbReference type="ARBA" id="ARBA00022723"/>
    </source>
</evidence>
<dbReference type="HOGENOM" id="CLU_001570_5_11_1"/>
<keyword evidence="8" id="KW-1133">Transmembrane helix</keyword>
<dbReference type="InterPro" id="IPR036396">
    <property type="entry name" value="Cyt_P450_sf"/>
</dbReference>
<dbReference type="GO" id="GO:0016020">
    <property type="term" value="C:membrane"/>
    <property type="evidence" value="ECO:0007669"/>
    <property type="project" value="UniProtKB-SubCell"/>
</dbReference>
<dbReference type="SUPFAM" id="SSF48264">
    <property type="entry name" value="Cytochrome P450"/>
    <property type="match status" value="1"/>
</dbReference>
<evidence type="ECO:0000256" key="5">
    <source>
        <dbReference type="ARBA" id="ARBA00022617"/>
    </source>
</evidence>
<keyword evidence="6" id="KW-0812">Transmembrane</keyword>
<dbReference type="STRING" id="1095629.A0A0C9Y541"/>
<evidence type="ECO:0000256" key="1">
    <source>
        <dbReference type="ARBA" id="ARBA00001971"/>
    </source>
</evidence>
<organism evidence="14 15">
    <name type="scientific">Laccaria amethystina LaAM-08-1</name>
    <dbReference type="NCBI Taxonomy" id="1095629"/>
    <lineage>
        <taxon>Eukaryota</taxon>
        <taxon>Fungi</taxon>
        <taxon>Dikarya</taxon>
        <taxon>Basidiomycota</taxon>
        <taxon>Agaricomycotina</taxon>
        <taxon>Agaricomycetes</taxon>
        <taxon>Agaricomycetidae</taxon>
        <taxon>Agaricales</taxon>
        <taxon>Agaricineae</taxon>
        <taxon>Hydnangiaceae</taxon>
        <taxon>Laccaria</taxon>
    </lineage>
</organism>
<dbReference type="GO" id="GO:0005506">
    <property type="term" value="F:iron ion binding"/>
    <property type="evidence" value="ECO:0007669"/>
    <property type="project" value="InterPro"/>
</dbReference>
<proteinExistence type="inferred from homology"/>
<keyword evidence="15" id="KW-1185">Reference proteome</keyword>
<accession>A0A0C9Y541</accession>
<comment type="cofactor">
    <cofactor evidence="1 13">
        <name>heme</name>
        <dbReference type="ChEBI" id="CHEBI:30413"/>
    </cofactor>
</comment>
<dbReference type="InterPro" id="IPR001128">
    <property type="entry name" value="Cyt_P450"/>
</dbReference>
<comment type="similarity">
    <text evidence="4">Belongs to the cytochrome P450 family.</text>
</comment>
<feature type="binding site" description="axial binding residue" evidence="13">
    <location>
        <position position="494"/>
    </location>
    <ligand>
        <name>heme</name>
        <dbReference type="ChEBI" id="CHEBI:30413"/>
    </ligand>
    <ligandPart>
        <name>Fe</name>
        <dbReference type="ChEBI" id="CHEBI:18248"/>
    </ligandPart>
</feature>
<gene>
    <name evidence="14" type="ORF">K443DRAFT_675233</name>
</gene>
<name>A0A0C9Y541_9AGAR</name>
<dbReference type="CDD" id="cd11069">
    <property type="entry name" value="CYP_FUM15-like"/>
    <property type="match status" value="1"/>
</dbReference>
<dbReference type="Gene3D" id="1.10.630.10">
    <property type="entry name" value="Cytochrome P450"/>
    <property type="match status" value="1"/>
</dbReference>
<dbReference type="AlphaFoldDB" id="A0A0C9Y541"/>
<keyword evidence="5 13" id="KW-0349">Heme</keyword>
<evidence type="ECO:0000256" key="10">
    <source>
        <dbReference type="ARBA" id="ARBA00023004"/>
    </source>
</evidence>
<keyword evidence="7 13" id="KW-0479">Metal-binding</keyword>
<keyword evidence="12" id="KW-0472">Membrane</keyword>
<dbReference type="GO" id="GO:0016705">
    <property type="term" value="F:oxidoreductase activity, acting on paired donors, with incorporation or reduction of molecular oxygen"/>
    <property type="evidence" value="ECO:0007669"/>
    <property type="project" value="InterPro"/>
</dbReference>
<dbReference type="EMBL" id="KN838561">
    <property type="protein sequence ID" value="KIK05272.1"/>
    <property type="molecule type" value="Genomic_DNA"/>
</dbReference>
<keyword evidence="9" id="KW-0560">Oxidoreductase</keyword>
<dbReference type="OrthoDB" id="1470350at2759"/>
<evidence type="ECO:0000256" key="4">
    <source>
        <dbReference type="ARBA" id="ARBA00010617"/>
    </source>
</evidence>
<dbReference type="InterPro" id="IPR050121">
    <property type="entry name" value="Cytochrome_P450_monoxygenase"/>
</dbReference>
<comment type="pathway">
    <text evidence="3">Secondary metabolite biosynthesis; terpenoid biosynthesis.</text>
</comment>
<evidence type="ECO:0000256" key="3">
    <source>
        <dbReference type="ARBA" id="ARBA00004721"/>
    </source>
</evidence>
<dbReference type="GO" id="GO:0020037">
    <property type="term" value="F:heme binding"/>
    <property type="evidence" value="ECO:0007669"/>
    <property type="project" value="InterPro"/>
</dbReference>
<evidence type="ECO:0000256" key="2">
    <source>
        <dbReference type="ARBA" id="ARBA00004370"/>
    </source>
</evidence>
<dbReference type="PANTHER" id="PTHR24305:SF166">
    <property type="entry name" value="CYTOCHROME P450 12A4, MITOCHONDRIAL-RELATED"/>
    <property type="match status" value="1"/>
</dbReference>
<sequence>MVSILFSVSTMLALILQGILLCGLSLACWRVFRQYLVKTALDNIPGPPSPSFFKGNFPQLFAAHGWEFHKDIAEKYGGVVKVKAVFGENQLYVFDPKALHHIVVKDQYVYEETSGFIQGNLTLFGKALFSTLGEYHRRQRKMLNPVFSIAHMREMVPIFYDVTHRLRDSISTKVSNGPQEIDVVPWMARTALELIGQSGFGHSFDTLAEDVTTSSYSEAIKRLGPALLQFSFIRTYLWQLANVGTPKMRRFVVDLLPWKSLHDVRDIIDTIHNTSLEIFESKKKALLDGDEAVERQVGQGKDILSILMRANMDASGEDKLDESELVAQVAGLTFAAVDTTSNAISRTLHLLAQHQNIQEKLRHEIAEARTKTGSLAYDELVSLPYLDAVCRETLRLHPPVPYLSRTTREDIIMPLSKPLRGLDGEDVHEIPVPNNTNIMISIIAANRNPEIWGSDSLQWVPERWLAPLPSSVAKAHVPGVYSHLMTFLGGGRACIGFKFSQLEMKIVLSLLIESFRFAPPNKEIYWQMTTIATPTVVGEGGKVQLPLLVSKV</sequence>
<evidence type="ECO:0000256" key="13">
    <source>
        <dbReference type="PIRSR" id="PIRSR602401-1"/>
    </source>
</evidence>
<reference evidence="15" key="2">
    <citation type="submission" date="2015-01" db="EMBL/GenBank/DDBJ databases">
        <title>Evolutionary Origins and Diversification of the Mycorrhizal Mutualists.</title>
        <authorList>
            <consortium name="DOE Joint Genome Institute"/>
            <consortium name="Mycorrhizal Genomics Consortium"/>
            <person name="Kohler A."/>
            <person name="Kuo A."/>
            <person name="Nagy L.G."/>
            <person name="Floudas D."/>
            <person name="Copeland A."/>
            <person name="Barry K.W."/>
            <person name="Cichocki N."/>
            <person name="Veneault-Fourrey C."/>
            <person name="LaButti K."/>
            <person name="Lindquist E.A."/>
            <person name="Lipzen A."/>
            <person name="Lundell T."/>
            <person name="Morin E."/>
            <person name="Murat C."/>
            <person name="Riley R."/>
            <person name="Ohm R."/>
            <person name="Sun H."/>
            <person name="Tunlid A."/>
            <person name="Henrissat B."/>
            <person name="Grigoriev I.V."/>
            <person name="Hibbett D.S."/>
            <person name="Martin F."/>
        </authorList>
    </citation>
    <scope>NUCLEOTIDE SEQUENCE [LARGE SCALE GENOMIC DNA]</scope>
    <source>
        <strain evidence="15">LaAM-08-1</strain>
    </source>
</reference>
<evidence type="ECO:0000313" key="14">
    <source>
        <dbReference type="EMBL" id="KIK05272.1"/>
    </source>
</evidence>
<evidence type="ECO:0008006" key="16">
    <source>
        <dbReference type="Google" id="ProtNLM"/>
    </source>
</evidence>
<dbReference type="PRINTS" id="PR00463">
    <property type="entry name" value="EP450I"/>
</dbReference>
<dbReference type="Proteomes" id="UP000054477">
    <property type="component" value="Unassembled WGS sequence"/>
</dbReference>
<dbReference type="InterPro" id="IPR002401">
    <property type="entry name" value="Cyt_P450_E_grp-I"/>
</dbReference>
<dbReference type="GO" id="GO:0004497">
    <property type="term" value="F:monooxygenase activity"/>
    <property type="evidence" value="ECO:0007669"/>
    <property type="project" value="UniProtKB-KW"/>
</dbReference>
<keyword evidence="10 13" id="KW-0408">Iron</keyword>
<evidence type="ECO:0000256" key="11">
    <source>
        <dbReference type="ARBA" id="ARBA00023033"/>
    </source>
</evidence>
<dbReference type="PRINTS" id="PR00385">
    <property type="entry name" value="P450"/>
</dbReference>